<name>A0A5C8KLY1_9GAMM</name>
<keyword evidence="2" id="KW-1185">Reference proteome</keyword>
<dbReference type="Proteomes" id="UP000321248">
    <property type="component" value="Unassembled WGS sequence"/>
</dbReference>
<gene>
    <name evidence="1" type="ORF">FU658_11205</name>
</gene>
<dbReference type="EMBL" id="VRTS01000008">
    <property type="protein sequence ID" value="TXK60710.1"/>
    <property type="molecule type" value="Genomic_DNA"/>
</dbReference>
<protein>
    <submittedName>
        <fullName evidence="1">Uncharacterized protein</fullName>
    </submittedName>
</protein>
<reference evidence="1 2" key="1">
    <citation type="submission" date="2019-08" db="EMBL/GenBank/DDBJ databases">
        <authorList>
            <person name="Karlyshev A.V."/>
        </authorList>
    </citation>
    <scope>NUCLEOTIDE SEQUENCE [LARGE SCALE GENOMIC DNA]</scope>
    <source>
        <strain evidence="1 2">Alg18-2.2</strain>
    </source>
</reference>
<dbReference type="RefSeq" id="WP_147892169.1">
    <property type="nucleotide sequence ID" value="NZ_VRTS01000008.1"/>
</dbReference>
<evidence type="ECO:0000313" key="1">
    <source>
        <dbReference type="EMBL" id="TXK60710.1"/>
    </source>
</evidence>
<accession>A0A5C8KLY1</accession>
<dbReference type="AlphaFoldDB" id="A0A5C8KLY1"/>
<proteinExistence type="predicted"/>
<evidence type="ECO:0000313" key="2">
    <source>
        <dbReference type="Proteomes" id="UP000321248"/>
    </source>
</evidence>
<sequence>MKNRSVLLVPLILLLTACPGPDGEAPEELPLPPAPTAAQGEVQGRIGADAAGTGWQVCGFQVDTGEGTCSGVEAPVYTLVLPAGRYHVLAYGPDGAVGAHTASTTCLRDGGVDCSDGALLEVEVVADSRVPAIDVLDFNNVRPEWPEHPSR</sequence>
<dbReference type="PROSITE" id="PS51257">
    <property type="entry name" value="PROKAR_LIPOPROTEIN"/>
    <property type="match status" value="1"/>
</dbReference>
<organism evidence="1 2">
    <name type="scientific">Alkalisalibacterium limincola</name>
    <dbReference type="NCBI Taxonomy" id="2699169"/>
    <lineage>
        <taxon>Bacteria</taxon>
        <taxon>Pseudomonadati</taxon>
        <taxon>Pseudomonadota</taxon>
        <taxon>Gammaproteobacteria</taxon>
        <taxon>Lysobacterales</taxon>
        <taxon>Lysobacteraceae</taxon>
        <taxon>Alkalisalibacterium</taxon>
    </lineage>
</organism>
<comment type="caution">
    <text evidence="1">The sequence shown here is derived from an EMBL/GenBank/DDBJ whole genome shotgun (WGS) entry which is preliminary data.</text>
</comment>